<reference evidence="2" key="3">
    <citation type="journal article" date="2017" name="Nature">
        <title>Genome sequence of the progenitor of the wheat D genome Aegilops tauschii.</title>
        <authorList>
            <person name="Luo M.C."/>
            <person name="Gu Y.Q."/>
            <person name="Puiu D."/>
            <person name="Wang H."/>
            <person name="Twardziok S.O."/>
            <person name="Deal K.R."/>
            <person name="Huo N."/>
            <person name="Zhu T."/>
            <person name="Wang L."/>
            <person name="Wang Y."/>
            <person name="McGuire P.E."/>
            <person name="Liu S."/>
            <person name="Long H."/>
            <person name="Ramasamy R.K."/>
            <person name="Rodriguez J.C."/>
            <person name="Van S.L."/>
            <person name="Yuan L."/>
            <person name="Wang Z."/>
            <person name="Xia Z."/>
            <person name="Xiao L."/>
            <person name="Anderson O.D."/>
            <person name="Ouyang S."/>
            <person name="Liang Y."/>
            <person name="Zimin A.V."/>
            <person name="Pertea G."/>
            <person name="Qi P."/>
            <person name="Bennetzen J.L."/>
            <person name="Dai X."/>
            <person name="Dawson M.W."/>
            <person name="Muller H.G."/>
            <person name="Kugler K."/>
            <person name="Rivarola-Duarte L."/>
            <person name="Spannagl M."/>
            <person name="Mayer K.F.X."/>
            <person name="Lu F.H."/>
            <person name="Bevan M.W."/>
            <person name="Leroy P."/>
            <person name="Li P."/>
            <person name="You F.M."/>
            <person name="Sun Q."/>
            <person name="Liu Z."/>
            <person name="Lyons E."/>
            <person name="Wicker T."/>
            <person name="Salzberg S.L."/>
            <person name="Devos K.M."/>
            <person name="Dvorak J."/>
        </authorList>
    </citation>
    <scope>NUCLEOTIDE SEQUENCE [LARGE SCALE GENOMIC DNA]</scope>
    <source>
        <strain evidence="2">cv. AL8/78</strain>
    </source>
</reference>
<reference evidence="2" key="5">
    <citation type="journal article" date="2021" name="G3 (Bethesda)">
        <title>Aegilops tauschii genome assembly Aet v5.0 features greater sequence contiguity and improved annotation.</title>
        <authorList>
            <person name="Wang L."/>
            <person name="Zhu T."/>
            <person name="Rodriguez J.C."/>
            <person name="Deal K.R."/>
            <person name="Dubcovsky J."/>
            <person name="McGuire P.E."/>
            <person name="Lux T."/>
            <person name="Spannagl M."/>
            <person name="Mayer K.F.X."/>
            <person name="Baldrich P."/>
            <person name="Meyers B.C."/>
            <person name="Huo N."/>
            <person name="Gu Y.Q."/>
            <person name="Zhou H."/>
            <person name="Devos K.M."/>
            <person name="Bennetzen J.L."/>
            <person name="Unver T."/>
            <person name="Budak H."/>
            <person name="Gulick P.J."/>
            <person name="Galiba G."/>
            <person name="Kalapos B."/>
            <person name="Nelson D.R."/>
            <person name="Li P."/>
            <person name="You F.M."/>
            <person name="Luo M.C."/>
            <person name="Dvorak J."/>
        </authorList>
    </citation>
    <scope>NUCLEOTIDE SEQUENCE [LARGE SCALE GENOMIC DNA]</scope>
    <source>
        <strain evidence="2">cv. AL8/78</strain>
    </source>
</reference>
<keyword evidence="3" id="KW-1185">Reference proteome</keyword>
<evidence type="ECO:0000313" key="2">
    <source>
        <dbReference type="EnsemblPlants" id="AET6Gv20636900.7"/>
    </source>
</evidence>
<feature type="region of interest" description="Disordered" evidence="1">
    <location>
        <begin position="55"/>
        <end position="83"/>
    </location>
</feature>
<reference evidence="3" key="1">
    <citation type="journal article" date="2014" name="Science">
        <title>Ancient hybridizations among the ancestral genomes of bread wheat.</title>
        <authorList>
            <consortium name="International Wheat Genome Sequencing Consortium,"/>
            <person name="Marcussen T."/>
            <person name="Sandve S.R."/>
            <person name="Heier L."/>
            <person name="Spannagl M."/>
            <person name="Pfeifer M."/>
            <person name="Jakobsen K.S."/>
            <person name="Wulff B.B."/>
            <person name="Steuernagel B."/>
            <person name="Mayer K.F."/>
            <person name="Olsen O.A."/>
        </authorList>
    </citation>
    <scope>NUCLEOTIDE SEQUENCE [LARGE SCALE GENOMIC DNA]</scope>
    <source>
        <strain evidence="3">cv. AL8/78</strain>
    </source>
</reference>
<sequence length="83" mass="10068">DTSFRWIQDLFSVERNILRWWFRGKIDHVPKLAIVTIQGYLEMTHKYCTSCFQGEVEDEKSRKKREKMEKKASRGKMVKTRTR</sequence>
<evidence type="ECO:0000313" key="3">
    <source>
        <dbReference type="Proteomes" id="UP000015105"/>
    </source>
</evidence>
<dbReference type="Gramene" id="AET6Gv20636900.7">
    <property type="protein sequence ID" value="AET6Gv20636900.7"/>
    <property type="gene ID" value="AET6Gv20636900"/>
</dbReference>
<name>A0A453P7Q0_AEGTS</name>
<proteinExistence type="predicted"/>
<protein>
    <submittedName>
        <fullName evidence="2">Uncharacterized protein</fullName>
    </submittedName>
</protein>
<dbReference type="AlphaFoldDB" id="A0A453P7Q0"/>
<reference evidence="3" key="2">
    <citation type="journal article" date="2017" name="Nat. Plants">
        <title>The Aegilops tauschii genome reveals multiple impacts of transposons.</title>
        <authorList>
            <person name="Zhao G."/>
            <person name="Zou C."/>
            <person name="Li K."/>
            <person name="Wang K."/>
            <person name="Li T."/>
            <person name="Gao L."/>
            <person name="Zhang X."/>
            <person name="Wang H."/>
            <person name="Yang Z."/>
            <person name="Liu X."/>
            <person name="Jiang W."/>
            <person name="Mao L."/>
            <person name="Kong X."/>
            <person name="Jiao Y."/>
            <person name="Jia J."/>
        </authorList>
    </citation>
    <scope>NUCLEOTIDE SEQUENCE [LARGE SCALE GENOMIC DNA]</scope>
    <source>
        <strain evidence="3">cv. AL8/78</strain>
    </source>
</reference>
<dbReference type="Proteomes" id="UP000015105">
    <property type="component" value="Chromosome 6D"/>
</dbReference>
<feature type="compositionally biased region" description="Basic residues" evidence="1">
    <location>
        <begin position="73"/>
        <end position="83"/>
    </location>
</feature>
<evidence type="ECO:0000256" key="1">
    <source>
        <dbReference type="SAM" id="MobiDB-lite"/>
    </source>
</evidence>
<reference evidence="2" key="4">
    <citation type="submission" date="2019-03" db="UniProtKB">
        <authorList>
            <consortium name="EnsemblPlants"/>
        </authorList>
    </citation>
    <scope>IDENTIFICATION</scope>
</reference>
<dbReference type="EnsemblPlants" id="AET6Gv20636900.7">
    <property type="protein sequence ID" value="AET6Gv20636900.7"/>
    <property type="gene ID" value="AET6Gv20636900"/>
</dbReference>
<organism evidence="2 3">
    <name type="scientific">Aegilops tauschii subsp. strangulata</name>
    <name type="common">Goatgrass</name>
    <dbReference type="NCBI Taxonomy" id="200361"/>
    <lineage>
        <taxon>Eukaryota</taxon>
        <taxon>Viridiplantae</taxon>
        <taxon>Streptophyta</taxon>
        <taxon>Embryophyta</taxon>
        <taxon>Tracheophyta</taxon>
        <taxon>Spermatophyta</taxon>
        <taxon>Magnoliopsida</taxon>
        <taxon>Liliopsida</taxon>
        <taxon>Poales</taxon>
        <taxon>Poaceae</taxon>
        <taxon>BOP clade</taxon>
        <taxon>Pooideae</taxon>
        <taxon>Triticodae</taxon>
        <taxon>Triticeae</taxon>
        <taxon>Triticinae</taxon>
        <taxon>Aegilops</taxon>
    </lineage>
</organism>
<accession>A0A453P7Q0</accession>